<dbReference type="InterPro" id="IPR016071">
    <property type="entry name" value="Staphylococal_nuclease_OB-fold"/>
</dbReference>
<dbReference type="Proteomes" id="UP000199727">
    <property type="component" value="Unassembled WGS sequence"/>
</dbReference>
<evidence type="ECO:0000313" key="8">
    <source>
        <dbReference type="EMBL" id="OXG27324.1"/>
    </source>
</evidence>
<organism evidence="8 9">
    <name type="scientific">Cryptococcus neoformans Tu259-1</name>
    <dbReference type="NCBI Taxonomy" id="1230072"/>
    <lineage>
        <taxon>Eukaryota</taxon>
        <taxon>Fungi</taxon>
        <taxon>Dikarya</taxon>
        <taxon>Basidiomycota</taxon>
        <taxon>Agaricomycotina</taxon>
        <taxon>Tremellomycetes</taxon>
        <taxon>Tremellales</taxon>
        <taxon>Cryptococcaceae</taxon>
        <taxon>Cryptococcus</taxon>
        <taxon>Cryptococcus neoformans species complex</taxon>
    </lineage>
</organism>
<feature type="domain" description="TNase-like" evidence="7">
    <location>
        <begin position="558"/>
        <end position="691"/>
    </location>
</feature>
<dbReference type="InterPro" id="IPR016685">
    <property type="entry name" value="Silence_cplx_Nase-comp_TudorSN"/>
</dbReference>
<dbReference type="SUPFAM" id="SSF50199">
    <property type="entry name" value="Staphylococcal nuclease"/>
    <property type="match status" value="5"/>
</dbReference>
<feature type="domain" description="TNase-like" evidence="7">
    <location>
        <begin position="1"/>
        <end position="161"/>
    </location>
</feature>
<dbReference type="PANTHER" id="PTHR12302:SF2">
    <property type="entry name" value="STAPHYLOCOCCAL NUCLEASE DOMAIN-CONTAINING PROTEIN 1"/>
    <property type="match status" value="1"/>
</dbReference>
<evidence type="ECO:0000313" key="9">
    <source>
        <dbReference type="Proteomes" id="UP000199727"/>
    </source>
</evidence>
<feature type="compositionally biased region" description="Polar residues" evidence="5">
    <location>
        <begin position="275"/>
        <end position="284"/>
    </location>
</feature>
<reference evidence="8 9" key="1">
    <citation type="submission" date="2017-06" db="EMBL/GenBank/DDBJ databases">
        <title>Global population genomics of the pathogenic fungus Cryptococcus neoformans var. grubii.</title>
        <authorList>
            <person name="Cuomo C."/>
            <person name="Litvintseva A."/>
            <person name="Chen Y."/>
            <person name="Young S."/>
            <person name="Zeng Q."/>
            <person name="Chapman S."/>
            <person name="Gujja S."/>
            <person name="Saif S."/>
            <person name="Birren B."/>
        </authorList>
    </citation>
    <scope>NUCLEOTIDE SEQUENCE [LARGE SCALE GENOMIC DNA]</scope>
    <source>
        <strain evidence="8 9">Tu259-1</strain>
    </source>
</reference>
<feature type="region of interest" description="Disordered" evidence="5">
    <location>
        <begin position="223"/>
        <end position="242"/>
    </location>
</feature>
<feature type="domain" description="TNase-like" evidence="7">
    <location>
        <begin position="187"/>
        <end position="362"/>
    </location>
</feature>
<name>A0A854QL22_CRYNE</name>
<dbReference type="AlphaFoldDB" id="A0A854QL22"/>
<sequence length="946" mass="103904">MTTRAIVKYVMSGDTVVVRAKEAPEKGKVPKERILHIAGIQAPRLGSMTREDETHAFSAREYLCSLLLGKEVAFTITHTIESSTGPNREFVSLCIAPAGPGLPPQDVASLIVAQGWAKMRDGVGEGDEAVRRLGAEEAKKRENLRVIEAQAKSEGKGIWDEQPENQRTVAFQMPTDPQAFITDHKDEEIDAIVEQVRDGTQLRVRLLLDEHNHQFINLVLAGAKSPRSGNPRGDGEASNAEPWGDEAKYFTEVRMLQRHIKVRLLSAPASLGASPLQQTQSSKGSGTGLPGANGLPAPSTGSTVIIGTAIHPKGNIAEFLLAAGLAKVVDWHVGLLAPYGGLDKLRAAEKAAKDKKQGIWENYQPQRATATNGAASATPIAAATTKGTDFEASVVRIWGSDQVSVVEKGEGGKERRVQLSSVRGPKGVDAKQTYWANEAKEFLRKRLIGKNVNVHVDYVKPKEGDFEERECVTIRYGNQNNNIAEQLIEKGLATVLRHRRDDEDRSLELDKLIVAEQTAQTEGRGVHSTKDVSMPRIVDASERASMASSYLPQWKRQGKHSAVVDFVSAGSRFKLYMPKEHTKVTFVLAGIRAPRTARNASEKPEPFGAESLKFASKYLQRDVEIAFDSTDRSGGFIGTMYASGGVNVAVELAREGLAFVHERSAELLPFGKELLAAEEQAKKEKKNIWSLVQEEETSTTAAVDESSALPVDYKDVYISSVKESEPFTFSVQILEKDSVAALEKLMSDFSLHHRQASAATSSFTPKAGDLVSAKFSKDDRWYRARVKRASAIKKEAQVYLIDYGDEDTVPFSKIRPLDEKFKSLPGQAKEARLSFVKLVPRSSEYGPEAYRRFEYLTEGLKLIANIDQREGNLLHLRLIDPADPNIKEDPLACLNADLVREGLATIDKSCKYLSSYPQIIRKLQGAGEGAKADRLGIFEFGDVSED</sequence>
<feature type="domain" description="TNase-like" evidence="7">
    <location>
        <begin position="388"/>
        <end position="529"/>
    </location>
</feature>
<dbReference type="SMART" id="SM00318">
    <property type="entry name" value="SNc"/>
    <property type="match status" value="4"/>
</dbReference>
<dbReference type="GO" id="GO:0004518">
    <property type="term" value="F:nuclease activity"/>
    <property type="evidence" value="ECO:0007669"/>
    <property type="project" value="TreeGrafter"/>
</dbReference>
<evidence type="ECO:0000256" key="1">
    <source>
        <dbReference type="ARBA" id="ARBA00004496"/>
    </source>
</evidence>
<dbReference type="Gene3D" id="2.40.50.90">
    <property type="match status" value="5"/>
</dbReference>
<feature type="domain" description="Tudor" evidence="6">
    <location>
        <begin position="764"/>
        <end position="824"/>
    </location>
</feature>
<dbReference type="FunFam" id="2.40.50.90:FF:000001">
    <property type="entry name" value="Staphylococcal nuclease domain-containing protein"/>
    <property type="match status" value="1"/>
</dbReference>
<dbReference type="GO" id="GO:0005634">
    <property type="term" value="C:nucleus"/>
    <property type="evidence" value="ECO:0007669"/>
    <property type="project" value="TreeGrafter"/>
</dbReference>
<evidence type="ECO:0000256" key="3">
    <source>
        <dbReference type="ARBA" id="ARBA00022737"/>
    </source>
</evidence>
<dbReference type="GO" id="GO:0003723">
    <property type="term" value="F:RNA binding"/>
    <property type="evidence" value="ECO:0007669"/>
    <property type="project" value="UniProtKB-UniRule"/>
</dbReference>
<dbReference type="EMBL" id="AMKT01000020">
    <property type="protein sequence ID" value="OXG27324.1"/>
    <property type="molecule type" value="Genomic_DNA"/>
</dbReference>
<dbReference type="FunFam" id="2.40.50.90:FF:000034">
    <property type="entry name" value="Unplaced genomic scaffold supercont1.17, whole genome shotgun sequence"/>
    <property type="match status" value="1"/>
</dbReference>
<dbReference type="GO" id="GO:0006402">
    <property type="term" value="P:mRNA catabolic process"/>
    <property type="evidence" value="ECO:0007669"/>
    <property type="project" value="UniProtKB-UniRule"/>
</dbReference>
<comment type="caution">
    <text evidence="8">The sequence shown here is derived from an EMBL/GenBank/DDBJ whole genome shotgun (WGS) entry which is preliminary data.</text>
</comment>
<keyword evidence="3" id="KW-0677">Repeat</keyword>
<dbReference type="PIRSF" id="PIRSF017179">
    <property type="entry name" value="RISC-Tudor-SN"/>
    <property type="match status" value="1"/>
</dbReference>
<gene>
    <name evidence="8" type="ORF">C361_01126</name>
</gene>
<evidence type="ECO:0000259" key="7">
    <source>
        <dbReference type="PROSITE" id="PS50830"/>
    </source>
</evidence>
<comment type="subcellular location">
    <subcellularLocation>
        <location evidence="1 4">Cytoplasm</location>
    </subcellularLocation>
</comment>
<evidence type="ECO:0000256" key="4">
    <source>
        <dbReference type="PIRNR" id="PIRNR017179"/>
    </source>
</evidence>
<proteinExistence type="predicted"/>
<dbReference type="SUPFAM" id="SSF63748">
    <property type="entry name" value="Tudor/PWWP/MBT"/>
    <property type="match status" value="1"/>
</dbReference>
<keyword evidence="2 4" id="KW-0963">Cytoplasm</keyword>
<dbReference type="InterPro" id="IPR035437">
    <property type="entry name" value="SNase_OB-fold_sf"/>
</dbReference>
<dbReference type="InterPro" id="IPR002999">
    <property type="entry name" value="Tudor"/>
</dbReference>
<dbReference type="Gene3D" id="2.30.30.140">
    <property type="match status" value="1"/>
</dbReference>
<dbReference type="Pfam" id="PF00567">
    <property type="entry name" value="TUDOR"/>
    <property type="match status" value="1"/>
</dbReference>
<dbReference type="GO" id="GO:0005829">
    <property type="term" value="C:cytosol"/>
    <property type="evidence" value="ECO:0007669"/>
    <property type="project" value="UniProtKB-UniRule"/>
</dbReference>
<feature type="region of interest" description="Disordered" evidence="5">
    <location>
        <begin position="273"/>
        <end position="296"/>
    </location>
</feature>
<dbReference type="SMART" id="SM00333">
    <property type="entry name" value="TUDOR"/>
    <property type="match status" value="1"/>
</dbReference>
<protein>
    <submittedName>
        <fullName evidence="8">Nuclease domain-containing protein 1</fullName>
    </submittedName>
</protein>
<dbReference type="FunFam" id="2.30.30.140:FF:000018">
    <property type="entry name" value="Serine/threonine-protein kinase 31"/>
    <property type="match status" value="1"/>
</dbReference>
<accession>A0A854QL22</accession>
<dbReference type="Pfam" id="PF00565">
    <property type="entry name" value="SNase"/>
    <property type="match status" value="2"/>
</dbReference>
<dbReference type="GO" id="GO:0031047">
    <property type="term" value="P:regulatory ncRNA-mediated gene silencing"/>
    <property type="evidence" value="ECO:0007669"/>
    <property type="project" value="UniProtKB-UniRule"/>
</dbReference>
<dbReference type="OrthoDB" id="10023235at2759"/>
<dbReference type="GO" id="GO:0031332">
    <property type="term" value="C:RNAi effector complex"/>
    <property type="evidence" value="ECO:0007669"/>
    <property type="project" value="InterPro"/>
</dbReference>
<dbReference type="PROSITE" id="PS50830">
    <property type="entry name" value="TNASE_3"/>
    <property type="match status" value="4"/>
</dbReference>
<dbReference type="CDD" id="cd00175">
    <property type="entry name" value="SNc"/>
    <property type="match status" value="1"/>
</dbReference>
<dbReference type="PANTHER" id="PTHR12302">
    <property type="entry name" value="EBNA2 BINDING PROTEIN P100"/>
    <property type="match status" value="1"/>
</dbReference>
<evidence type="ECO:0000256" key="5">
    <source>
        <dbReference type="SAM" id="MobiDB-lite"/>
    </source>
</evidence>
<dbReference type="PROSITE" id="PS50304">
    <property type="entry name" value="TUDOR"/>
    <property type="match status" value="1"/>
</dbReference>
<evidence type="ECO:0000259" key="6">
    <source>
        <dbReference type="PROSITE" id="PS50304"/>
    </source>
</evidence>
<evidence type="ECO:0000256" key="2">
    <source>
        <dbReference type="ARBA" id="ARBA00022490"/>
    </source>
</evidence>